<dbReference type="Proteomes" id="UP000785679">
    <property type="component" value="Unassembled WGS sequence"/>
</dbReference>
<protein>
    <submittedName>
        <fullName evidence="1">Uncharacterized protein</fullName>
    </submittedName>
</protein>
<gene>
    <name evidence="1" type="ORF">FGO68_gene1239</name>
</gene>
<name>A0A8J8T9K0_HALGN</name>
<evidence type="ECO:0000313" key="2">
    <source>
        <dbReference type="Proteomes" id="UP000785679"/>
    </source>
</evidence>
<dbReference type="AlphaFoldDB" id="A0A8J8T9K0"/>
<sequence>MLGEKLFKENDADQPIEHDIVSHDNEFMRIIDFPLVNFDGPNLEDAFRVASQILTNVKHLIGQRNVACLVCKSAMKTRFEAPLLLMLQCVSRALKIKDFYFLATFTDCLTVEAKDKKLVQYLNELPKLLKENKLNFKGSIERDNIGKFQSNSHYQQFLAEAQPLKETTEQINQGLFSFGRRIFFKHALSMYQRCLLSEYQRSGFDFLISCRASSKKIKVIQQRYQQDFCHCLITNPPKPTFKISSL</sequence>
<keyword evidence="2" id="KW-1185">Reference proteome</keyword>
<dbReference type="EMBL" id="RRYP01000896">
    <property type="protein sequence ID" value="TNV86690.1"/>
    <property type="molecule type" value="Genomic_DNA"/>
</dbReference>
<accession>A0A8J8T9K0</accession>
<comment type="caution">
    <text evidence="1">The sequence shown here is derived from an EMBL/GenBank/DDBJ whole genome shotgun (WGS) entry which is preliminary data.</text>
</comment>
<evidence type="ECO:0000313" key="1">
    <source>
        <dbReference type="EMBL" id="TNV86690.1"/>
    </source>
</evidence>
<proteinExistence type="predicted"/>
<reference evidence="1" key="1">
    <citation type="submission" date="2019-06" db="EMBL/GenBank/DDBJ databases">
        <authorList>
            <person name="Zheng W."/>
        </authorList>
    </citation>
    <scope>NUCLEOTIDE SEQUENCE</scope>
    <source>
        <strain evidence="1">QDHG01</strain>
    </source>
</reference>
<organism evidence="1 2">
    <name type="scientific">Halteria grandinella</name>
    <dbReference type="NCBI Taxonomy" id="5974"/>
    <lineage>
        <taxon>Eukaryota</taxon>
        <taxon>Sar</taxon>
        <taxon>Alveolata</taxon>
        <taxon>Ciliophora</taxon>
        <taxon>Intramacronucleata</taxon>
        <taxon>Spirotrichea</taxon>
        <taxon>Stichotrichia</taxon>
        <taxon>Sporadotrichida</taxon>
        <taxon>Halteriidae</taxon>
        <taxon>Halteria</taxon>
    </lineage>
</organism>